<protein>
    <submittedName>
        <fullName evidence="1">Pentapeptide repeat-containing protein</fullName>
    </submittedName>
</protein>
<keyword evidence="2" id="KW-1185">Reference proteome</keyword>
<dbReference type="InterPro" id="IPR001646">
    <property type="entry name" value="5peptide_repeat"/>
</dbReference>
<proteinExistence type="predicted"/>
<evidence type="ECO:0000313" key="1">
    <source>
        <dbReference type="EMBL" id="GAA4036307.1"/>
    </source>
</evidence>
<accession>A0ABP7U5A6</accession>
<dbReference type="InterPro" id="IPR051082">
    <property type="entry name" value="Pentapeptide-BTB/POZ_domain"/>
</dbReference>
<dbReference type="SUPFAM" id="SSF141571">
    <property type="entry name" value="Pentapeptide repeat-like"/>
    <property type="match status" value="1"/>
</dbReference>
<gene>
    <name evidence="1" type="ORF">GCM10022247_72550</name>
</gene>
<dbReference type="Pfam" id="PF00805">
    <property type="entry name" value="Pentapeptide"/>
    <property type="match status" value="1"/>
</dbReference>
<sequence length="277" mass="29754">MRPLPAEDPLAGSSIDLVSDCGNCFGLCCVALAFSASSDFAVDKPIGEPCANLQQDFRCGIHNRLRGKGFSGCTVYDCFGAGQKVSQSTFDGQDWRGSADTARRMFEVFPIMKQLHELLWYLTEALALPATEPVHADLRAMLATTTALTEDTADAIAKLDVAAHRAEVNVLLLRASEFVRAGFKSRNRRGADLIGAKLRGSDLRGANLRGAYLIGADLRDADLRSADVIGADLRDANVAGAKLAESLFLTQTQVNAARGDARTTIPASLARPTHWRS</sequence>
<evidence type="ECO:0000313" key="2">
    <source>
        <dbReference type="Proteomes" id="UP001501747"/>
    </source>
</evidence>
<dbReference type="PANTHER" id="PTHR14136">
    <property type="entry name" value="BTB_POZ DOMAIN-CONTAINING PROTEIN KCTD9"/>
    <property type="match status" value="1"/>
</dbReference>
<reference evidence="2" key="1">
    <citation type="journal article" date="2019" name="Int. J. Syst. Evol. Microbiol.">
        <title>The Global Catalogue of Microorganisms (GCM) 10K type strain sequencing project: providing services to taxonomists for standard genome sequencing and annotation.</title>
        <authorList>
            <consortium name="The Broad Institute Genomics Platform"/>
            <consortium name="The Broad Institute Genome Sequencing Center for Infectious Disease"/>
            <person name="Wu L."/>
            <person name="Ma J."/>
        </authorList>
    </citation>
    <scope>NUCLEOTIDE SEQUENCE [LARGE SCALE GENOMIC DNA]</scope>
    <source>
        <strain evidence="2">JCM 17342</strain>
    </source>
</reference>
<dbReference type="PANTHER" id="PTHR14136:SF17">
    <property type="entry name" value="BTB_POZ DOMAIN-CONTAINING PROTEIN KCTD9"/>
    <property type="match status" value="1"/>
</dbReference>
<name>A0ABP7U5A6_9PSEU</name>
<dbReference type="RefSeq" id="WP_344885777.1">
    <property type="nucleotide sequence ID" value="NZ_BAABAL010000027.1"/>
</dbReference>
<dbReference type="Gene3D" id="2.160.20.80">
    <property type="entry name" value="E3 ubiquitin-protein ligase SopA"/>
    <property type="match status" value="1"/>
</dbReference>
<dbReference type="EMBL" id="BAABAL010000027">
    <property type="protein sequence ID" value="GAA4036307.1"/>
    <property type="molecule type" value="Genomic_DNA"/>
</dbReference>
<organism evidence="1 2">
    <name type="scientific">Allokutzneria multivorans</name>
    <dbReference type="NCBI Taxonomy" id="1142134"/>
    <lineage>
        <taxon>Bacteria</taxon>
        <taxon>Bacillati</taxon>
        <taxon>Actinomycetota</taxon>
        <taxon>Actinomycetes</taxon>
        <taxon>Pseudonocardiales</taxon>
        <taxon>Pseudonocardiaceae</taxon>
        <taxon>Allokutzneria</taxon>
    </lineage>
</organism>
<comment type="caution">
    <text evidence="1">The sequence shown here is derived from an EMBL/GenBank/DDBJ whole genome shotgun (WGS) entry which is preliminary data.</text>
</comment>
<dbReference type="Proteomes" id="UP001501747">
    <property type="component" value="Unassembled WGS sequence"/>
</dbReference>